<comment type="caution">
    <text evidence="5">The sequence shown here is derived from an EMBL/GenBank/DDBJ whole genome shotgun (WGS) entry which is preliminary data.</text>
</comment>
<feature type="domain" description="Pectinesterase catalytic" evidence="4">
    <location>
        <begin position="153"/>
        <end position="274"/>
    </location>
</feature>
<dbReference type="InterPro" id="IPR000070">
    <property type="entry name" value="Pectinesterase_cat"/>
</dbReference>
<proteinExistence type="predicted"/>
<dbReference type="STRING" id="337451.A0A443PJ82"/>
<dbReference type="UniPathway" id="UPA00545">
    <property type="reaction ID" value="UER00823"/>
</dbReference>
<evidence type="ECO:0000256" key="2">
    <source>
        <dbReference type="ARBA" id="ARBA00022801"/>
    </source>
</evidence>
<name>A0A443PJ82_9MAGN</name>
<keyword evidence="6" id="KW-1185">Reference proteome</keyword>
<protein>
    <submittedName>
        <fullName evidence="5">Pectinesterase-like protein</fullName>
    </submittedName>
</protein>
<evidence type="ECO:0000259" key="4">
    <source>
        <dbReference type="Pfam" id="PF01095"/>
    </source>
</evidence>
<dbReference type="GO" id="GO:0045490">
    <property type="term" value="P:pectin catabolic process"/>
    <property type="evidence" value="ECO:0007669"/>
    <property type="project" value="UniProtKB-UniPathway"/>
</dbReference>
<dbReference type="Gene3D" id="2.160.20.10">
    <property type="entry name" value="Single-stranded right-handed beta-helix, Pectin lyase-like"/>
    <property type="match status" value="1"/>
</dbReference>
<dbReference type="SUPFAM" id="SSF51126">
    <property type="entry name" value="Pectin lyase-like"/>
    <property type="match status" value="1"/>
</dbReference>
<sequence length="277" mass="31887">MNEDDAINFVVLNFISGDSGLLATEIPFERRGILGRFFKITKKKSSYMALKSYRLFSLSIDIAIVNSIVKRESVVVDQHGLGNFTTIRKALAMVPNETEVKDVFFPNTRKRRHLRGIRIRCVQQKEYYDHWRREEYHNYYRKSQLGTYIYILYVKGEHFIAINMTFRNIAKAAKGQALAIQNNANLSAFKKQFFEGFHDTLCASSGSQFYKNCDIYGTIDFIFWYADVVFQTCNIYVRLPLQGQSNVITAHNRGATNESTGYSIQHCKISASPDFGI</sequence>
<keyword evidence="3" id="KW-0063">Aspartyl esterase</keyword>
<dbReference type="AlphaFoldDB" id="A0A443PJ82"/>
<dbReference type="EMBL" id="QPKB01000008">
    <property type="protein sequence ID" value="RWR90830.1"/>
    <property type="molecule type" value="Genomic_DNA"/>
</dbReference>
<dbReference type="InterPro" id="IPR012334">
    <property type="entry name" value="Pectin_lyas_fold"/>
</dbReference>
<evidence type="ECO:0000256" key="1">
    <source>
        <dbReference type="ARBA" id="ARBA00005184"/>
    </source>
</evidence>
<dbReference type="InterPro" id="IPR011050">
    <property type="entry name" value="Pectin_lyase_fold/virulence"/>
</dbReference>
<dbReference type="PANTHER" id="PTHR31707">
    <property type="entry name" value="PECTINESTERASE"/>
    <property type="match status" value="1"/>
</dbReference>
<reference evidence="5 6" key="1">
    <citation type="journal article" date="2019" name="Nat. Plants">
        <title>Stout camphor tree genome fills gaps in understanding of flowering plant genome evolution.</title>
        <authorList>
            <person name="Chaw S.M."/>
            <person name="Liu Y.C."/>
            <person name="Wu Y.W."/>
            <person name="Wang H.Y."/>
            <person name="Lin C.I."/>
            <person name="Wu C.S."/>
            <person name="Ke H.M."/>
            <person name="Chang L.Y."/>
            <person name="Hsu C.Y."/>
            <person name="Yang H.T."/>
            <person name="Sudianto E."/>
            <person name="Hsu M.H."/>
            <person name="Wu K.P."/>
            <person name="Wang L.N."/>
            <person name="Leebens-Mack J.H."/>
            <person name="Tsai I.J."/>
        </authorList>
    </citation>
    <scope>NUCLEOTIDE SEQUENCE [LARGE SCALE GENOMIC DNA]</scope>
    <source>
        <strain evidence="6">cv. Chaw 1501</strain>
        <tissue evidence="5">Young leaves</tissue>
    </source>
</reference>
<gene>
    <name evidence="5" type="ORF">CKAN_01994900</name>
</gene>
<dbReference type="OrthoDB" id="2019149at2759"/>
<dbReference type="Proteomes" id="UP000283530">
    <property type="component" value="Unassembled WGS sequence"/>
</dbReference>
<comment type="pathway">
    <text evidence="1">Glycan metabolism; pectin degradation; 2-dehydro-3-deoxy-D-gluconate from pectin: step 1/5.</text>
</comment>
<evidence type="ECO:0000313" key="5">
    <source>
        <dbReference type="EMBL" id="RWR90830.1"/>
    </source>
</evidence>
<dbReference type="GO" id="GO:0030599">
    <property type="term" value="F:pectinesterase activity"/>
    <property type="evidence" value="ECO:0007669"/>
    <property type="project" value="InterPro"/>
</dbReference>
<dbReference type="GO" id="GO:0042545">
    <property type="term" value="P:cell wall modification"/>
    <property type="evidence" value="ECO:0007669"/>
    <property type="project" value="InterPro"/>
</dbReference>
<evidence type="ECO:0000256" key="3">
    <source>
        <dbReference type="ARBA" id="ARBA00023085"/>
    </source>
</evidence>
<keyword evidence="2" id="KW-0378">Hydrolase</keyword>
<accession>A0A443PJ82</accession>
<dbReference type="Pfam" id="PF01095">
    <property type="entry name" value="Pectinesterase"/>
    <property type="match status" value="1"/>
</dbReference>
<evidence type="ECO:0000313" key="6">
    <source>
        <dbReference type="Proteomes" id="UP000283530"/>
    </source>
</evidence>
<organism evidence="5 6">
    <name type="scientific">Cinnamomum micranthum f. kanehirae</name>
    <dbReference type="NCBI Taxonomy" id="337451"/>
    <lineage>
        <taxon>Eukaryota</taxon>
        <taxon>Viridiplantae</taxon>
        <taxon>Streptophyta</taxon>
        <taxon>Embryophyta</taxon>
        <taxon>Tracheophyta</taxon>
        <taxon>Spermatophyta</taxon>
        <taxon>Magnoliopsida</taxon>
        <taxon>Magnoliidae</taxon>
        <taxon>Laurales</taxon>
        <taxon>Lauraceae</taxon>
        <taxon>Cinnamomum</taxon>
    </lineage>
</organism>